<reference evidence="2" key="1">
    <citation type="journal article" date="2019" name="Int. J. Syst. Evol. Microbiol.">
        <title>The Global Catalogue of Microorganisms (GCM) 10K type strain sequencing project: providing services to taxonomists for standard genome sequencing and annotation.</title>
        <authorList>
            <consortium name="The Broad Institute Genomics Platform"/>
            <consortium name="The Broad Institute Genome Sequencing Center for Infectious Disease"/>
            <person name="Wu L."/>
            <person name="Ma J."/>
        </authorList>
    </citation>
    <scope>NUCLEOTIDE SEQUENCE [LARGE SCALE GENOMIC DNA]</scope>
    <source>
        <strain evidence="2">CGMCC 1.15422</strain>
    </source>
</reference>
<comment type="caution">
    <text evidence="1">The sequence shown here is derived from an EMBL/GenBank/DDBJ whole genome shotgun (WGS) entry which is preliminary data.</text>
</comment>
<sequence>MNVKIEIMKKYGLLATVKAKPGKESDVASFLKDAVELAKKEEKTITWYSFQIDENSFGIFDTFENEDGREAHLNGAIAEKLMANADTLLVEKPEIKKIDILASKE</sequence>
<evidence type="ECO:0000313" key="2">
    <source>
        <dbReference type="Proteomes" id="UP000605733"/>
    </source>
</evidence>
<evidence type="ECO:0008006" key="3">
    <source>
        <dbReference type="Google" id="ProtNLM"/>
    </source>
</evidence>
<dbReference type="Gene3D" id="3.30.70.100">
    <property type="match status" value="1"/>
</dbReference>
<gene>
    <name evidence="1" type="ORF">GCM10011532_27220</name>
</gene>
<dbReference type="SUPFAM" id="SSF54909">
    <property type="entry name" value="Dimeric alpha+beta barrel"/>
    <property type="match status" value="1"/>
</dbReference>
<organism evidence="1 2">
    <name type="scientific">Christiangramia forsetii</name>
    <dbReference type="NCBI Taxonomy" id="411153"/>
    <lineage>
        <taxon>Bacteria</taxon>
        <taxon>Pseudomonadati</taxon>
        <taxon>Bacteroidota</taxon>
        <taxon>Flavobacteriia</taxon>
        <taxon>Flavobacteriales</taxon>
        <taxon>Flavobacteriaceae</taxon>
        <taxon>Christiangramia</taxon>
    </lineage>
</organism>
<dbReference type="Proteomes" id="UP000605733">
    <property type="component" value="Unassembled WGS sequence"/>
</dbReference>
<dbReference type="EMBL" id="BMIX01000007">
    <property type="protein sequence ID" value="GGG41978.1"/>
    <property type="molecule type" value="Genomic_DNA"/>
</dbReference>
<accession>A0ABQ1WQ99</accession>
<dbReference type="RefSeq" id="WP_011709457.1">
    <property type="nucleotide sequence ID" value="NZ_BMIX01000007.1"/>
</dbReference>
<dbReference type="InterPro" id="IPR011008">
    <property type="entry name" value="Dimeric_a/b-barrel"/>
</dbReference>
<name>A0ABQ1WQ99_9FLAO</name>
<proteinExistence type="predicted"/>
<evidence type="ECO:0000313" key="1">
    <source>
        <dbReference type="EMBL" id="GGG41978.1"/>
    </source>
</evidence>
<protein>
    <recommendedName>
        <fullName evidence="3">Antibiotic biosynthesis monooxygenase</fullName>
    </recommendedName>
</protein>
<keyword evidence="2" id="KW-1185">Reference proteome</keyword>